<dbReference type="SMART" id="SM00490">
    <property type="entry name" value="HELICc"/>
    <property type="match status" value="1"/>
</dbReference>
<dbReference type="PANTHER" id="PTHR41313:SF1">
    <property type="entry name" value="DNA METHYLASE ADENINE-SPECIFIC DOMAIN-CONTAINING PROTEIN"/>
    <property type="match status" value="1"/>
</dbReference>
<dbReference type="Pfam" id="PF18824">
    <property type="entry name" value="LPD11"/>
    <property type="match status" value="1"/>
</dbReference>
<dbReference type="InterPro" id="IPR001650">
    <property type="entry name" value="Helicase_C-like"/>
</dbReference>
<dbReference type="PRINTS" id="PR00507">
    <property type="entry name" value="N12N6MTFRASE"/>
</dbReference>
<dbReference type="InterPro" id="IPR014001">
    <property type="entry name" value="Helicase_ATP-bd"/>
</dbReference>
<accession>A0ABV1HWV9</accession>
<feature type="domain" description="Helicase C-terminal" evidence="2">
    <location>
        <begin position="1369"/>
        <end position="1555"/>
    </location>
</feature>
<organism evidence="3 4">
    <name type="scientific">Ruminococcoides intestinihominis</name>
    <dbReference type="NCBI Taxonomy" id="3133161"/>
    <lineage>
        <taxon>Bacteria</taxon>
        <taxon>Bacillati</taxon>
        <taxon>Bacillota</taxon>
        <taxon>Clostridia</taxon>
        <taxon>Eubacteriales</taxon>
        <taxon>Oscillospiraceae</taxon>
        <taxon>Ruminococcoides</taxon>
    </lineage>
</organism>
<name>A0ABV1HWV9_9FIRM</name>
<keyword evidence="4" id="KW-1185">Reference proteome</keyword>
<dbReference type="EMBL" id="JBBMFI010000084">
    <property type="protein sequence ID" value="MEQ2566581.1"/>
    <property type="molecule type" value="Genomic_DNA"/>
</dbReference>
<dbReference type="InterPro" id="IPR052933">
    <property type="entry name" value="DNA_Protect_Modify"/>
</dbReference>
<comment type="caution">
    <text evidence="3">The sequence shown here is derived from an EMBL/GenBank/DDBJ whole genome shotgun (WGS) entry which is preliminary data.</text>
</comment>
<dbReference type="InterPro" id="IPR027417">
    <property type="entry name" value="P-loop_NTPase"/>
</dbReference>
<dbReference type="PANTHER" id="PTHR41313">
    <property type="entry name" value="ADENINE-SPECIFIC METHYLTRANSFERASE"/>
    <property type="match status" value="1"/>
</dbReference>
<dbReference type="Pfam" id="PF00271">
    <property type="entry name" value="Helicase_C"/>
    <property type="match status" value="1"/>
</dbReference>
<evidence type="ECO:0000259" key="2">
    <source>
        <dbReference type="PROSITE" id="PS51194"/>
    </source>
</evidence>
<dbReference type="InterPro" id="IPR029063">
    <property type="entry name" value="SAM-dependent_MTases_sf"/>
</dbReference>
<evidence type="ECO:0000313" key="4">
    <source>
        <dbReference type="Proteomes" id="UP001478133"/>
    </source>
</evidence>
<dbReference type="PROSITE" id="PS51194">
    <property type="entry name" value="HELICASE_CTER"/>
    <property type="match status" value="1"/>
</dbReference>
<dbReference type="Pfam" id="PF07669">
    <property type="entry name" value="Eco57I"/>
    <property type="match status" value="1"/>
</dbReference>
<dbReference type="InterPro" id="IPR011639">
    <property type="entry name" value="MethylTrfase_TaqI-like_dom"/>
</dbReference>
<dbReference type="Proteomes" id="UP001478133">
    <property type="component" value="Unassembled WGS sequence"/>
</dbReference>
<proteinExistence type="predicted"/>
<protein>
    <submittedName>
        <fullName evidence="3">LPD11 domain-containing protein</fullName>
    </submittedName>
</protein>
<dbReference type="Gene3D" id="3.40.50.150">
    <property type="entry name" value="Vaccinia Virus protein VP39"/>
    <property type="match status" value="1"/>
</dbReference>
<keyword evidence="1" id="KW-0175">Coiled coil</keyword>
<dbReference type="InterPro" id="IPR040789">
    <property type="entry name" value="LPD11"/>
</dbReference>
<dbReference type="RefSeq" id="WP_368001519.1">
    <property type="nucleotide sequence ID" value="NZ_JBBMFI010000084.1"/>
</dbReference>
<sequence>MDKYVEKTLADKIETENTNNNIKNKDYSFDYQLLDRLRSDCRYYLDGHRNPDLLWAGSVEEQIKEMRKLYNSFPSDKKPQWITEEDINHFEAEMLKDNNINIDLENNSAEYEYSYKQGDIVHINSMDFVVRSVDGDNVVIADVNYPLMVQSFSKNDFEDKLALSTSNDFLKQVKKSEDEVVESESVDNLSTVEPTKEKAEIVSDIKTTVVTSEKYNFDYNTVSIPTGKKEKYLNNINAIKKLKELEKENRLATPEEQETLGKYVGWGGLSEVFDKNNSSWINEYNELSSLLSPDEYSSARESTLSAFYTPTTVTKAIYKVLDRMGFKNGNILEPSCGVGNFIGMLPTEMSNSNVYGVELDTISSSIAKQLYQKANIINSPYEDTDLPNNFFDVTIGNVPFGDFKVVDKKYDKYNFLIHDYFFAKSLDKLRPNGVMAFITSKGTMDKKNSSFRRYMSQRADLLGAIRLPNHTFSSLAGTEVTSDILFFKKRSNVTHIEPSWVNVTTSEDGIPLNNYFIENPNMIIGEMKNVSGRFGLTSECVLDDKEQFEELLNNAINNINVSGITFDDNVIDIDSNDDTEEVIPATADVKNFSYAIIDDKIYYRENSLMTLQQLGEVPTKRVKGLVEIRDCLRTLIEYESEDYSDGEIKYQQNKLNVLYDNFTKDYGAITSRANRLAFEKDSSYYLLSSLENIDKNNVVHKADIFTKRTIRPHKPVTSVDTSVEALTVSISEKATIDMEYMQELVGKTEEEIYDDLRGVIFLNPLYDENNGADKYINADEYLSGNVREKLAVATKLAESNPEYNINVMALKDVQPKELSASEISVRLGSTWIPPKYVEQFVHELMETPFYAKGIIKVNYISVTGEWNIQGKSSDRSNVKAYKTYGTSRVNAYKIIEDTLNLKDVRIFDYEELPDGKKKAILNKKETTIAQSKQETIKQKFVDWIFKDPTRRNDLCEIYNKRFNSNRTREYDGSHINFVGMNPDITLKEHQINAVARILYGGNTLLAHTVGAGKTFEMVAASQESKRLGLCTKSMFVVPNHLTEQWAKEYLQLYPSANILVATKKDFQTKNRKRFCSRIATGDYDAIIIGHSQFEKIPVSIERQRSILEEQLNDVLVGIQEAKSKIGDNITVKALERTKKGIENKLKKLNDQSRKDDVITFEELGVDRLFVDESHYYKNLFLYTKMRNVGGIAQTEAQKSSDMFMKCRYMDEVTGGKGIIFATGTPISNSMVELYTIQRYLQYNTLAENHLLHFDEWASTFGETVTAIELNPEGSGYRAKTRFAKFYNLPELMTMFKEVADIQTADMLKLPVPKANYHNVVVKPSEMQIRMVEALSERADKVRNNEVDPTVDNMLKITNDGRKLALDQRLIDDTLDDFPESKVNVCANNVFKIWQDGVPKKTTQLIFCDLSTPSKDKFNVYDDIKNKLIDKGVPEEEIAFIHDAKTENQKAELFEKVRNGDVRVLFGSTQKMGAGTNVQDKIIASHDLDCPWRPSDLEQRLGRTVRQGNTNEEVEIYRYVTEKTFDTYLYQLVEGKQKFASQIMTSKSPARIAEDIDETALSYAEIKMLATGNPYIKEKMDLDIQVQKLELLKSSFNSVKYELEDKIIKYYPQKILETETVIEGLKADIKIANSNKSDKFTGLVLNGQMYSDKKEAGTQLLEVTKKIKSPKPTKIGEYRGFDVLCVYDIWERQPYLKLKNNLSHHLELGSDTFGNITRLDNCLNNLTKLLDSNVAKLDNVKKQLENAKEEVKKPFAQEEELKTKKARLYELNSMLNLDDTNREKEETHYYKEVFTEEDKDNLIANGFDNYVQKEDSYIFKVDISDKDKIENILSSPSQKMCI</sequence>
<dbReference type="Pfam" id="PF04851">
    <property type="entry name" value="ResIII"/>
    <property type="match status" value="1"/>
</dbReference>
<evidence type="ECO:0000313" key="3">
    <source>
        <dbReference type="EMBL" id="MEQ2566581.1"/>
    </source>
</evidence>
<reference evidence="3 4" key="1">
    <citation type="submission" date="2024-03" db="EMBL/GenBank/DDBJ databases">
        <title>Human intestinal bacterial collection.</title>
        <authorList>
            <person name="Pauvert C."/>
            <person name="Hitch T.C.A."/>
            <person name="Clavel T."/>
        </authorList>
    </citation>
    <scope>NUCLEOTIDE SEQUENCE [LARGE SCALE GENOMIC DNA]</scope>
    <source>
        <strain evidence="3 4">CLA-AP-H18</strain>
    </source>
</reference>
<feature type="coiled-coil region" evidence="1">
    <location>
        <begin position="1722"/>
        <end position="1749"/>
    </location>
</feature>
<gene>
    <name evidence="3" type="ORF">ABFO16_10145</name>
</gene>
<evidence type="ECO:0000256" key="1">
    <source>
        <dbReference type="SAM" id="Coils"/>
    </source>
</evidence>
<dbReference type="SUPFAM" id="SSF52540">
    <property type="entry name" value="P-loop containing nucleoside triphosphate hydrolases"/>
    <property type="match status" value="2"/>
</dbReference>
<dbReference type="InterPro" id="IPR006935">
    <property type="entry name" value="Helicase/UvrB_N"/>
</dbReference>
<dbReference type="SMART" id="SM00487">
    <property type="entry name" value="DEXDc"/>
    <property type="match status" value="1"/>
</dbReference>
<dbReference type="SUPFAM" id="SSF53335">
    <property type="entry name" value="S-adenosyl-L-methionine-dependent methyltransferases"/>
    <property type="match status" value="1"/>
</dbReference>
<dbReference type="Gene3D" id="3.40.50.300">
    <property type="entry name" value="P-loop containing nucleotide triphosphate hydrolases"/>
    <property type="match status" value="2"/>
</dbReference>